<evidence type="ECO:0000313" key="1">
    <source>
        <dbReference type="EMBL" id="SDA51039.1"/>
    </source>
</evidence>
<dbReference type="OrthoDB" id="76419at2157"/>
<gene>
    <name evidence="1" type="ORF">SAMN02910315_01029</name>
</gene>
<accession>A0A1G5VYU9</accession>
<protein>
    <submittedName>
        <fullName evidence="1">Uncharacterized protein</fullName>
    </submittedName>
</protein>
<organism evidence="1 2">
    <name type="scientific">Methanobrevibacter millerae</name>
    <dbReference type="NCBI Taxonomy" id="230361"/>
    <lineage>
        <taxon>Archaea</taxon>
        <taxon>Methanobacteriati</taxon>
        <taxon>Methanobacteriota</taxon>
        <taxon>Methanomada group</taxon>
        <taxon>Methanobacteria</taxon>
        <taxon>Methanobacteriales</taxon>
        <taxon>Methanobacteriaceae</taxon>
        <taxon>Methanobrevibacter</taxon>
    </lineage>
</organism>
<dbReference type="STRING" id="230361.sm9_0518"/>
<dbReference type="AlphaFoldDB" id="A0A1G5VYU9"/>
<dbReference type="EMBL" id="FMXB01000006">
    <property type="protein sequence ID" value="SDA51039.1"/>
    <property type="molecule type" value="Genomic_DNA"/>
</dbReference>
<reference evidence="1 2" key="1">
    <citation type="submission" date="2016-10" db="EMBL/GenBank/DDBJ databases">
        <authorList>
            <person name="Varghese N."/>
            <person name="Submissions S."/>
        </authorList>
    </citation>
    <scope>NUCLEOTIDE SEQUENCE [LARGE SCALE GENOMIC DNA]</scope>
    <source>
        <strain evidence="1 2">DSM 16643</strain>
    </source>
</reference>
<proteinExistence type="predicted"/>
<name>A0A1G5VYU9_9EURY</name>
<dbReference type="RefSeq" id="WP_149731600.1">
    <property type="nucleotide sequence ID" value="NZ_FMXB01000006.1"/>
</dbReference>
<keyword evidence="2" id="KW-1185">Reference proteome</keyword>
<sequence>MSDDKKINADDINYAVYKIGNWKNDYEINQIGLSKEIPVTKPTVTHIKFSMDEIRNAQFEISDKTVNGFVAIALQLNPKVQEMELEDVIDLEQDEFDKISEELDGLELLDDDLTIDLDDETYLIYKLEKECHVTQSIPANEHTRKYYEAEMKRIDDAVLN</sequence>
<evidence type="ECO:0000313" key="2">
    <source>
        <dbReference type="Proteomes" id="UP000323439"/>
    </source>
</evidence>
<dbReference type="Proteomes" id="UP000323439">
    <property type="component" value="Unassembled WGS sequence"/>
</dbReference>